<gene>
    <name evidence="1" type="ORF">CBW46_012115</name>
</gene>
<accession>A0A2W1N9B1</accession>
<reference evidence="1" key="1">
    <citation type="submission" date="2018-06" db="EMBL/GenBank/DDBJ databases">
        <title>Paenibacillus xerothermodurans sp. nov. an extremely dry heat resistant spore forming bacterium isolated from the soil of Cape Canaveral, Florida.</title>
        <authorList>
            <person name="Seuylemezian A."/>
            <person name="Kaur N."/>
            <person name="Patil P."/>
            <person name="Patil P."/>
            <person name="Mayilraj S."/>
            <person name="Vaishampayan P."/>
        </authorList>
    </citation>
    <scope>NUCLEOTIDE SEQUENCE [LARGE SCALE GENOMIC DNA]</scope>
    <source>
        <strain evidence="1">ATCC 27380</strain>
    </source>
</reference>
<dbReference type="AlphaFoldDB" id="A0A2W1N9B1"/>
<dbReference type="RefSeq" id="WP_089200267.1">
    <property type="nucleotide sequence ID" value="NZ_NHRJ02000006.1"/>
</dbReference>
<proteinExistence type="predicted"/>
<comment type="caution">
    <text evidence="1">The sequence shown here is derived from an EMBL/GenBank/DDBJ whole genome shotgun (WGS) entry which is preliminary data.</text>
</comment>
<dbReference type="OrthoDB" id="2606850at2"/>
<organism evidence="1 2">
    <name type="scientific">Paenibacillus xerothermodurans</name>
    <dbReference type="NCBI Taxonomy" id="1977292"/>
    <lineage>
        <taxon>Bacteria</taxon>
        <taxon>Bacillati</taxon>
        <taxon>Bacillota</taxon>
        <taxon>Bacilli</taxon>
        <taxon>Bacillales</taxon>
        <taxon>Paenibacillaceae</taxon>
        <taxon>Paenibacillus</taxon>
    </lineage>
</organism>
<keyword evidence="2" id="KW-1185">Reference proteome</keyword>
<evidence type="ECO:0000313" key="2">
    <source>
        <dbReference type="Proteomes" id="UP000214746"/>
    </source>
</evidence>
<dbReference type="EMBL" id="NHRJ02000006">
    <property type="protein sequence ID" value="PZE20514.1"/>
    <property type="molecule type" value="Genomic_DNA"/>
</dbReference>
<name>A0A2W1N9B1_PAEXE</name>
<protein>
    <submittedName>
        <fullName evidence="1">Uncharacterized protein</fullName>
    </submittedName>
</protein>
<evidence type="ECO:0000313" key="1">
    <source>
        <dbReference type="EMBL" id="PZE20514.1"/>
    </source>
</evidence>
<dbReference type="Proteomes" id="UP000214746">
    <property type="component" value="Unassembled WGS sequence"/>
</dbReference>
<sequence>MTLTKHGCPLPEKTTLAQRLQSLIGGIFRVELPGGDAVTGFMTEVHHDHFVVQGMKIYYATSFYIYLNQKDVETKPYDVSIDVEAIGSLQGQYVRSGKNFIEINQGILEGTARVLLFPINQFVDYHCTPSRNS</sequence>